<dbReference type="FunFam" id="3.40.50.300:FF:001025">
    <property type="entry name" value="ATPase family, AAA domain-containing 2B"/>
    <property type="match status" value="1"/>
</dbReference>
<dbReference type="SUPFAM" id="SSF52540">
    <property type="entry name" value="P-loop containing nucleoside triphosphate hydrolases"/>
    <property type="match status" value="1"/>
</dbReference>
<keyword evidence="7" id="KW-0378">Hydrolase</keyword>
<organism evidence="7 8">
    <name type="scientific">Saltatorellus ferox</name>
    <dbReference type="NCBI Taxonomy" id="2528018"/>
    <lineage>
        <taxon>Bacteria</taxon>
        <taxon>Pseudomonadati</taxon>
        <taxon>Planctomycetota</taxon>
        <taxon>Planctomycetia</taxon>
        <taxon>Planctomycetia incertae sedis</taxon>
        <taxon>Saltatorellus</taxon>
    </lineage>
</organism>
<dbReference type="AlphaFoldDB" id="A0A518EVN1"/>
<comment type="similarity">
    <text evidence="4">Belongs to the AAA ATPase family.</text>
</comment>
<evidence type="ECO:0000256" key="3">
    <source>
        <dbReference type="ARBA" id="ARBA00023054"/>
    </source>
</evidence>
<dbReference type="Proteomes" id="UP000320390">
    <property type="component" value="Chromosome"/>
</dbReference>
<dbReference type="InterPro" id="IPR003593">
    <property type="entry name" value="AAA+_ATPase"/>
</dbReference>
<dbReference type="Gene3D" id="3.40.50.300">
    <property type="entry name" value="P-loop containing nucleotide triphosphate hydrolases"/>
    <property type="match status" value="1"/>
</dbReference>
<evidence type="ECO:0000256" key="4">
    <source>
        <dbReference type="RuleBase" id="RU003651"/>
    </source>
</evidence>
<dbReference type="EMBL" id="CP036434">
    <property type="protein sequence ID" value="QDV08137.1"/>
    <property type="molecule type" value="Genomic_DNA"/>
</dbReference>
<keyword evidence="3" id="KW-0175">Coiled coil</keyword>
<evidence type="ECO:0000256" key="1">
    <source>
        <dbReference type="ARBA" id="ARBA00022741"/>
    </source>
</evidence>
<keyword evidence="2 4" id="KW-0067">ATP-binding</keyword>
<dbReference type="PANTHER" id="PTHR23077:SF171">
    <property type="entry name" value="NUCLEAR VALOSIN-CONTAINING PROTEIN-LIKE"/>
    <property type="match status" value="1"/>
</dbReference>
<dbReference type="InterPro" id="IPR050168">
    <property type="entry name" value="AAA_ATPase_domain"/>
</dbReference>
<sequence>MTEADDPTTPLRDALRVSPDNVPLRRHLAETLAKLGRHAEAEGEFRQVLGALEPADPAGDVIRLALAATYLAQGKLSHADVLAELVTKRDSAPAAAFLLLARIRLAEKDPKAARIAFDRACKLDRSLRDSEVARQLGLRPSDPDEDDRDDDDLDEDGDDDDDEDGWDPMDDEPDFRHALRSSAPDPKDDKDRITDADFERPKIAFDDVGGMDDVKEEISIKVIQPLAHPELFAAYGKKVGGGVLMYGPPGCGKTHLARATAGEAKAAFMSVGIHQVLELWIGSSERNLRRIFDEARRRAPCVLFFDEVDALGGKRASAANNAGRQIINQFLSELDGVEDGNEGLLILAATNAPWHLDAAFRRPGRFDRMIFVPPPDLAARVSILEVLLRDKPKDSIDLGKIAKKTDRFSGADLKGLVDLCIEGKLREALKTGKPGPITEKDLLAAAKRLSATTSEWFATAKNHVLFANEGGSYDDVAAYMGLRPRRDQS</sequence>
<gene>
    <name evidence="7" type="primary">ftsH2</name>
    <name evidence="7" type="ORF">Poly30_36730</name>
</gene>
<evidence type="ECO:0000256" key="2">
    <source>
        <dbReference type="ARBA" id="ARBA00022840"/>
    </source>
</evidence>
<dbReference type="OrthoDB" id="9809379at2"/>
<keyword evidence="7" id="KW-0482">Metalloprotease</keyword>
<keyword evidence="8" id="KW-1185">Reference proteome</keyword>
<protein>
    <submittedName>
        <fullName evidence="7">ATP-dependent zinc metalloprotease FtsH 2</fullName>
        <ecNumber evidence="7">3.4.24.-</ecNumber>
    </submittedName>
</protein>
<feature type="region of interest" description="Disordered" evidence="5">
    <location>
        <begin position="134"/>
        <end position="196"/>
    </location>
</feature>
<dbReference type="GO" id="GO:0008237">
    <property type="term" value="F:metallopeptidase activity"/>
    <property type="evidence" value="ECO:0007669"/>
    <property type="project" value="UniProtKB-KW"/>
</dbReference>
<dbReference type="GO" id="GO:0005524">
    <property type="term" value="F:ATP binding"/>
    <property type="evidence" value="ECO:0007669"/>
    <property type="project" value="UniProtKB-KW"/>
</dbReference>
<accession>A0A518EVN1</accession>
<name>A0A518EVN1_9BACT</name>
<dbReference type="InterPro" id="IPR003959">
    <property type="entry name" value="ATPase_AAA_core"/>
</dbReference>
<dbReference type="GO" id="GO:0006508">
    <property type="term" value="P:proteolysis"/>
    <property type="evidence" value="ECO:0007669"/>
    <property type="project" value="UniProtKB-KW"/>
</dbReference>
<proteinExistence type="inferred from homology"/>
<dbReference type="GO" id="GO:0016887">
    <property type="term" value="F:ATP hydrolysis activity"/>
    <property type="evidence" value="ECO:0007669"/>
    <property type="project" value="InterPro"/>
</dbReference>
<dbReference type="RefSeq" id="WP_145200274.1">
    <property type="nucleotide sequence ID" value="NZ_CP036434.1"/>
</dbReference>
<feature type="domain" description="AAA+ ATPase" evidence="6">
    <location>
        <begin position="239"/>
        <end position="376"/>
    </location>
</feature>
<dbReference type="Gene3D" id="1.25.40.10">
    <property type="entry name" value="Tetratricopeptide repeat domain"/>
    <property type="match status" value="1"/>
</dbReference>
<dbReference type="InterPro" id="IPR003960">
    <property type="entry name" value="ATPase_AAA_CS"/>
</dbReference>
<dbReference type="SMART" id="SM00382">
    <property type="entry name" value="AAA"/>
    <property type="match status" value="1"/>
</dbReference>
<dbReference type="PANTHER" id="PTHR23077">
    <property type="entry name" value="AAA-FAMILY ATPASE"/>
    <property type="match status" value="1"/>
</dbReference>
<evidence type="ECO:0000313" key="7">
    <source>
        <dbReference type="EMBL" id="QDV08137.1"/>
    </source>
</evidence>
<feature type="compositionally biased region" description="Basic and acidic residues" evidence="5">
    <location>
        <begin position="185"/>
        <end position="196"/>
    </location>
</feature>
<dbReference type="EC" id="3.4.24.-" evidence="7"/>
<reference evidence="7 8" key="1">
    <citation type="submission" date="2019-02" db="EMBL/GenBank/DDBJ databases">
        <title>Deep-cultivation of Planctomycetes and their phenomic and genomic characterization uncovers novel biology.</title>
        <authorList>
            <person name="Wiegand S."/>
            <person name="Jogler M."/>
            <person name="Boedeker C."/>
            <person name="Pinto D."/>
            <person name="Vollmers J."/>
            <person name="Rivas-Marin E."/>
            <person name="Kohn T."/>
            <person name="Peeters S.H."/>
            <person name="Heuer A."/>
            <person name="Rast P."/>
            <person name="Oberbeckmann S."/>
            <person name="Bunk B."/>
            <person name="Jeske O."/>
            <person name="Meyerdierks A."/>
            <person name="Storesund J.E."/>
            <person name="Kallscheuer N."/>
            <person name="Luecker S."/>
            <person name="Lage O.M."/>
            <person name="Pohl T."/>
            <person name="Merkel B.J."/>
            <person name="Hornburger P."/>
            <person name="Mueller R.-W."/>
            <person name="Bruemmer F."/>
            <person name="Labrenz M."/>
            <person name="Spormann A.M."/>
            <person name="Op den Camp H."/>
            <person name="Overmann J."/>
            <person name="Amann R."/>
            <person name="Jetten M.S.M."/>
            <person name="Mascher T."/>
            <person name="Medema M.H."/>
            <person name="Devos D.P."/>
            <person name="Kaster A.-K."/>
            <person name="Ovreas L."/>
            <person name="Rohde M."/>
            <person name="Galperin M.Y."/>
            <person name="Jogler C."/>
        </authorList>
    </citation>
    <scope>NUCLEOTIDE SEQUENCE [LARGE SCALE GENOMIC DNA]</scope>
    <source>
        <strain evidence="7 8">Poly30</strain>
    </source>
</reference>
<dbReference type="PROSITE" id="PS00674">
    <property type="entry name" value="AAA"/>
    <property type="match status" value="1"/>
</dbReference>
<evidence type="ECO:0000313" key="8">
    <source>
        <dbReference type="Proteomes" id="UP000320390"/>
    </source>
</evidence>
<evidence type="ECO:0000256" key="5">
    <source>
        <dbReference type="SAM" id="MobiDB-lite"/>
    </source>
</evidence>
<dbReference type="Pfam" id="PF00004">
    <property type="entry name" value="AAA"/>
    <property type="match status" value="1"/>
</dbReference>
<dbReference type="SUPFAM" id="SSF48452">
    <property type="entry name" value="TPR-like"/>
    <property type="match status" value="1"/>
</dbReference>
<keyword evidence="1 4" id="KW-0547">Nucleotide-binding</keyword>
<dbReference type="InterPro" id="IPR011990">
    <property type="entry name" value="TPR-like_helical_dom_sf"/>
</dbReference>
<dbReference type="InterPro" id="IPR027417">
    <property type="entry name" value="P-loop_NTPase"/>
</dbReference>
<dbReference type="Gene3D" id="1.10.8.60">
    <property type="match status" value="1"/>
</dbReference>
<evidence type="ECO:0000259" key="6">
    <source>
        <dbReference type="SMART" id="SM00382"/>
    </source>
</evidence>
<keyword evidence="7" id="KW-0645">Protease</keyword>
<feature type="compositionally biased region" description="Acidic residues" evidence="5">
    <location>
        <begin position="143"/>
        <end position="173"/>
    </location>
</feature>